<feature type="domain" description="Response regulatory" evidence="8">
    <location>
        <begin position="7"/>
        <end position="120"/>
    </location>
</feature>
<evidence type="ECO:0000256" key="2">
    <source>
        <dbReference type="ARBA" id="ARBA00023012"/>
    </source>
</evidence>
<dbReference type="GO" id="GO:0032993">
    <property type="term" value="C:protein-DNA complex"/>
    <property type="evidence" value="ECO:0007669"/>
    <property type="project" value="TreeGrafter"/>
</dbReference>
<dbReference type="EMBL" id="BMHV01000013">
    <property type="protein sequence ID" value="GGF66413.1"/>
    <property type="molecule type" value="Genomic_DNA"/>
</dbReference>
<gene>
    <name evidence="10" type="ORF">GCM10011332_20650</name>
</gene>
<dbReference type="Gene3D" id="1.10.10.10">
    <property type="entry name" value="Winged helix-like DNA-binding domain superfamily/Winged helix DNA-binding domain"/>
    <property type="match status" value="1"/>
</dbReference>
<dbReference type="PANTHER" id="PTHR48111:SF4">
    <property type="entry name" value="DNA-BINDING DUAL TRANSCRIPTIONAL REGULATOR OMPR"/>
    <property type="match status" value="1"/>
</dbReference>
<dbReference type="SUPFAM" id="SSF46894">
    <property type="entry name" value="C-terminal effector domain of the bipartite response regulators"/>
    <property type="match status" value="1"/>
</dbReference>
<evidence type="ECO:0000256" key="5">
    <source>
        <dbReference type="ARBA" id="ARBA00023163"/>
    </source>
</evidence>
<dbReference type="CDD" id="cd17574">
    <property type="entry name" value="REC_OmpR"/>
    <property type="match status" value="1"/>
</dbReference>
<dbReference type="Pfam" id="PF00486">
    <property type="entry name" value="Trans_reg_C"/>
    <property type="match status" value="1"/>
</dbReference>
<reference evidence="10" key="1">
    <citation type="journal article" date="2014" name="Int. J. Syst. Evol. Microbiol.">
        <title>Complete genome sequence of Corynebacterium casei LMG S-19264T (=DSM 44701T), isolated from a smear-ripened cheese.</title>
        <authorList>
            <consortium name="US DOE Joint Genome Institute (JGI-PGF)"/>
            <person name="Walter F."/>
            <person name="Albersmeier A."/>
            <person name="Kalinowski J."/>
            <person name="Ruckert C."/>
        </authorList>
    </citation>
    <scope>NUCLEOTIDE SEQUENCE</scope>
    <source>
        <strain evidence="10">CGMCC 1.15254</strain>
    </source>
</reference>
<name>A0A917C0I8_9PROT</name>
<dbReference type="SMART" id="SM00448">
    <property type="entry name" value="REC"/>
    <property type="match status" value="1"/>
</dbReference>
<dbReference type="SMART" id="SM00862">
    <property type="entry name" value="Trans_reg_C"/>
    <property type="match status" value="1"/>
</dbReference>
<dbReference type="CDD" id="cd00383">
    <property type="entry name" value="trans_reg_C"/>
    <property type="match status" value="1"/>
</dbReference>
<keyword evidence="3" id="KW-0805">Transcription regulation</keyword>
<dbReference type="PANTHER" id="PTHR48111">
    <property type="entry name" value="REGULATOR OF RPOS"/>
    <property type="match status" value="1"/>
</dbReference>
<evidence type="ECO:0000259" key="9">
    <source>
        <dbReference type="PROSITE" id="PS51755"/>
    </source>
</evidence>
<keyword evidence="11" id="KW-1185">Reference proteome</keyword>
<dbReference type="Proteomes" id="UP000632498">
    <property type="component" value="Unassembled WGS sequence"/>
</dbReference>
<dbReference type="InterPro" id="IPR016032">
    <property type="entry name" value="Sig_transdc_resp-reg_C-effctor"/>
</dbReference>
<dbReference type="InterPro" id="IPR001789">
    <property type="entry name" value="Sig_transdc_resp-reg_receiver"/>
</dbReference>
<keyword evidence="2" id="KW-0902">Two-component regulatory system</keyword>
<protein>
    <submittedName>
        <fullName evidence="10">DNA-binding response regulator</fullName>
    </submittedName>
</protein>
<evidence type="ECO:0000256" key="3">
    <source>
        <dbReference type="ARBA" id="ARBA00023015"/>
    </source>
</evidence>
<dbReference type="GO" id="GO:0000976">
    <property type="term" value="F:transcription cis-regulatory region binding"/>
    <property type="evidence" value="ECO:0007669"/>
    <property type="project" value="TreeGrafter"/>
</dbReference>
<dbReference type="GO" id="GO:0000156">
    <property type="term" value="F:phosphorelay response regulator activity"/>
    <property type="evidence" value="ECO:0007669"/>
    <property type="project" value="TreeGrafter"/>
</dbReference>
<dbReference type="GO" id="GO:0005829">
    <property type="term" value="C:cytosol"/>
    <property type="evidence" value="ECO:0007669"/>
    <property type="project" value="TreeGrafter"/>
</dbReference>
<dbReference type="InterPro" id="IPR011006">
    <property type="entry name" value="CheY-like_superfamily"/>
</dbReference>
<dbReference type="InterPro" id="IPR039420">
    <property type="entry name" value="WalR-like"/>
</dbReference>
<sequence>MMNEQPHILVVDDDERLRRLLKKFLSENGFNVSIAQDAQDARNKLGLLEFDLIVLDLMMPGESGLDFARDFRSSNDTPILMLTAMSEGEDRIFGLECGAEDYLTKPFEPRELVLRINNILKRVVRSTPQDQTDLIQLGGLVFDSQRHILSRNGKQIHLTASEASLLVILAENENKVLSREQLAELSGIAGNDRTIDVQVTRLRRKIEIDPKMPRYLQTVRGQGYVLRPS</sequence>
<dbReference type="GO" id="GO:0006355">
    <property type="term" value="P:regulation of DNA-templated transcription"/>
    <property type="evidence" value="ECO:0007669"/>
    <property type="project" value="InterPro"/>
</dbReference>
<dbReference type="Gene3D" id="3.40.50.2300">
    <property type="match status" value="1"/>
</dbReference>
<dbReference type="SUPFAM" id="SSF52172">
    <property type="entry name" value="CheY-like"/>
    <property type="match status" value="1"/>
</dbReference>
<evidence type="ECO:0000256" key="7">
    <source>
        <dbReference type="PROSITE-ProRule" id="PRU01091"/>
    </source>
</evidence>
<dbReference type="FunFam" id="3.40.50.2300:FF:000001">
    <property type="entry name" value="DNA-binding response regulator PhoB"/>
    <property type="match status" value="1"/>
</dbReference>
<keyword evidence="4 7" id="KW-0238">DNA-binding</keyword>
<comment type="caution">
    <text evidence="10">The sequence shown here is derived from an EMBL/GenBank/DDBJ whole genome shotgun (WGS) entry which is preliminary data.</text>
</comment>
<dbReference type="AlphaFoldDB" id="A0A917C0I8"/>
<feature type="domain" description="OmpR/PhoB-type" evidence="9">
    <location>
        <begin position="132"/>
        <end position="228"/>
    </location>
</feature>
<dbReference type="InterPro" id="IPR036388">
    <property type="entry name" value="WH-like_DNA-bd_sf"/>
</dbReference>
<dbReference type="PROSITE" id="PS50110">
    <property type="entry name" value="RESPONSE_REGULATORY"/>
    <property type="match status" value="1"/>
</dbReference>
<evidence type="ECO:0000256" key="1">
    <source>
        <dbReference type="ARBA" id="ARBA00022553"/>
    </source>
</evidence>
<dbReference type="PROSITE" id="PS51755">
    <property type="entry name" value="OMPR_PHOB"/>
    <property type="match status" value="1"/>
</dbReference>
<reference evidence="10" key="2">
    <citation type="submission" date="2020-09" db="EMBL/GenBank/DDBJ databases">
        <authorList>
            <person name="Sun Q."/>
            <person name="Zhou Y."/>
        </authorList>
    </citation>
    <scope>NUCLEOTIDE SEQUENCE</scope>
    <source>
        <strain evidence="10">CGMCC 1.15254</strain>
    </source>
</reference>
<evidence type="ECO:0000313" key="10">
    <source>
        <dbReference type="EMBL" id="GGF66413.1"/>
    </source>
</evidence>
<proteinExistence type="predicted"/>
<dbReference type="Pfam" id="PF00072">
    <property type="entry name" value="Response_reg"/>
    <property type="match status" value="1"/>
</dbReference>
<dbReference type="Gene3D" id="6.10.250.690">
    <property type="match status" value="1"/>
</dbReference>
<keyword evidence="1 6" id="KW-0597">Phosphoprotein</keyword>
<evidence type="ECO:0000313" key="11">
    <source>
        <dbReference type="Proteomes" id="UP000632498"/>
    </source>
</evidence>
<dbReference type="InterPro" id="IPR001867">
    <property type="entry name" value="OmpR/PhoB-type_DNA-bd"/>
</dbReference>
<evidence type="ECO:0000256" key="4">
    <source>
        <dbReference type="ARBA" id="ARBA00023125"/>
    </source>
</evidence>
<keyword evidence="5" id="KW-0804">Transcription</keyword>
<organism evidence="10 11">
    <name type="scientific">Terasakiella brassicae</name>
    <dbReference type="NCBI Taxonomy" id="1634917"/>
    <lineage>
        <taxon>Bacteria</taxon>
        <taxon>Pseudomonadati</taxon>
        <taxon>Pseudomonadota</taxon>
        <taxon>Alphaproteobacteria</taxon>
        <taxon>Rhodospirillales</taxon>
        <taxon>Terasakiellaceae</taxon>
        <taxon>Terasakiella</taxon>
    </lineage>
</organism>
<evidence type="ECO:0000256" key="6">
    <source>
        <dbReference type="PROSITE-ProRule" id="PRU00169"/>
    </source>
</evidence>
<accession>A0A917C0I8</accession>
<evidence type="ECO:0000259" key="8">
    <source>
        <dbReference type="PROSITE" id="PS50110"/>
    </source>
</evidence>
<feature type="DNA-binding region" description="OmpR/PhoB-type" evidence="7">
    <location>
        <begin position="132"/>
        <end position="228"/>
    </location>
</feature>
<feature type="modified residue" description="4-aspartylphosphate" evidence="6">
    <location>
        <position position="56"/>
    </location>
</feature>
<dbReference type="RefSeq" id="WP_188664574.1">
    <property type="nucleotide sequence ID" value="NZ_BMHV01000013.1"/>
</dbReference>